<keyword evidence="5" id="KW-0732">Signal</keyword>
<keyword evidence="1" id="KW-0645">Protease</keyword>
<evidence type="ECO:0000259" key="6">
    <source>
        <dbReference type="Pfam" id="PF00413"/>
    </source>
</evidence>
<dbReference type="Gene3D" id="2.60.120.380">
    <property type="match status" value="1"/>
</dbReference>
<dbReference type="GO" id="GO:0000272">
    <property type="term" value="P:polysaccharide catabolic process"/>
    <property type="evidence" value="ECO:0007669"/>
    <property type="project" value="InterPro"/>
</dbReference>
<dbReference type="Pfam" id="PF00413">
    <property type="entry name" value="Peptidase_M10"/>
    <property type="match status" value="1"/>
</dbReference>
<feature type="domain" description="Peptidase M10 metallopeptidase" evidence="6">
    <location>
        <begin position="100"/>
        <end position="245"/>
    </location>
</feature>
<keyword evidence="3" id="KW-0378">Hydrolase</keyword>
<reference evidence="8 9" key="1">
    <citation type="submission" date="2019-02" db="EMBL/GenBank/DDBJ databases">
        <title>Deep-cultivation of Planctomycetes and their phenomic and genomic characterization uncovers novel biology.</title>
        <authorList>
            <person name="Wiegand S."/>
            <person name="Jogler M."/>
            <person name="Boedeker C."/>
            <person name="Pinto D."/>
            <person name="Vollmers J."/>
            <person name="Rivas-Marin E."/>
            <person name="Kohn T."/>
            <person name="Peeters S.H."/>
            <person name="Heuer A."/>
            <person name="Rast P."/>
            <person name="Oberbeckmann S."/>
            <person name="Bunk B."/>
            <person name="Jeske O."/>
            <person name="Meyerdierks A."/>
            <person name="Storesund J.E."/>
            <person name="Kallscheuer N."/>
            <person name="Luecker S."/>
            <person name="Lage O.M."/>
            <person name="Pohl T."/>
            <person name="Merkel B.J."/>
            <person name="Hornburger P."/>
            <person name="Mueller R.-W."/>
            <person name="Bruemmer F."/>
            <person name="Labrenz M."/>
            <person name="Spormann A.M."/>
            <person name="Op den Camp H."/>
            <person name="Overmann J."/>
            <person name="Amann R."/>
            <person name="Jetten M.S.M."/>
            <person name="Mascher T."/>
            <person name="Medema M.H."/>
            <person name="Devos D.P."/>
            <person name="Kaster A.-K."/>
            <person name="Ovreas L."/>
            <person name="Rohde M."/>
            <person name="Galperin M.Y."/>
            <person name="Jogler C."/>
        </authorList>
    </citation>
    <scope>NUCLEOTIDE SEQUENCE [LARGE SCALE GENOMIC DNA]</scope>
    <source>
        <strain evidence="8 9">Spa11</strain>
    </source>
</reference>
<dbReference type="InterPro" id="IPR036439">
    <property type="entry name" value="Dockerin_dom_sf"/>
</dbReference>
<evidence type="ECO:0000259" key="7">
    <source>
        <dbReference type="Pfam" id="PF04151"/>
    </source>
</evidence>
<name>A0A518KDF3_9BACT</name>
<dbReference type="EMBL" id="CP036349">
    <property type="protein sequence ID" value="QDV75832.1"/>
    <property type="molecule type" value="Genomic_DNA"/>
</dbReference>
<evidence type="ECO:0000256" key="2">
    <source>
        <dbReference type="ARBA" id="ARBA00022723"/>
    </source>
</evidence>
<dbReference type="Gene3D" id="1.10.1330.10">
    <property type="entry name" value="Dockerin domain"/>
    <property type="match status" value="1"/>
</dbReference>
<dbReference type="GO" id="GO:0008270">
    <property type="term" value="F:zinc ion binding"/>
    <property type="evidence" value="ECO:0007669"/>
    <property type="project" value="InterPro"/>
</dbReference>
<dbReference type="Proteomes" id="UP000316426">
    <property type="component" value="Chromosome"/>
</dbReference>
<dbReference type="GO" id="GO:0004222">
    <property type="term" value="F:metalloendopeptidase activity"/>
    <property type="evidence" value="ECO:0007669"/>
    <property type="project" value="InterPro"/>
</dbReference>
<sequence precursor="true">MIAPLPCFVRPQWLAALAMAIAACPALAFVPAGGTAAASRWQLLASGEPGVAGDPIQLTWSFVPDGTAVRRADNPAATKSSDLIAKFDAAFGAGPGGSDLTQRPWFTYFDQAFSRWSELSGVTYIYEPNDTAQLHGSGVGLTGVRGDVRIGGIGMDGVGGTLAYNYFATDGGDMAIDTDDLAGILGDSANDYRLLRNTIMHEAGHGLGLDHATSSNANFLLEPTIDSSIDGPQHDDLRGIHWFYGDALEKAPAGRNETAALASPLGYLEVGAPLTIGAGGNGALIDPTETDFVSIANENDIDFFSFTIDEPTRLTVSMTPRGATYNQSATVFTTTTTNDLSLALFATDGVTLLAEAALGAAGVVETIADYALHEAGTYFARVRGPIGPTEQVVQFYQLDLSAASLLPPLSGDFNSDGIVDAADYTIWRDQDGQSLAAYTGADHTGDGLVDGADFALWQTHYGQTLSSLGVAVPEPTALVLAFVAMCRPRRRQPYL</sequence>
<evidence type="ECO:0000313" key="8">
    <source>
        <dbReference type="EMBL" id="QDV75832.1"/>
    </source>
</evidence>
<feature type="domain" description="Peptidase C-terminal archaeal/bacterial" evidence="7">
    <location>
        <begin position="300"/>
        <end position="384"/>
    </location>
</feature>
<dbReference type="PRINTS" id="PR00138">
    <property type="entry name" value="MATRIXIN"/>
</dbReference>
<dbReference type="InterPro" id="IPR024079">
    <property type="entry name" value="MetalloPept_cat_dom_sf"/>
</dbReference>
<dbReference type="GO" id="GO:0031012">
    <property type="term" value="C:extracellular matrix"/>
    <property type="evidence" value="ECO:0007669"/>
    <property type="project" value="InterPro"/>
</dbReference>
<keyword evidence="2" id="KW-0479">Metal-binding</keyword>
<dbReference type="GO" id="GO:0006508">
    <property type="term" value="P:proteolysis"/>
    <property type="evidence" value="ECO:0007669"/>
    <property type="project" value="UniProtKB-KW"/>
</dbReference>
<keyword evidence="9" id="KW-1185">Reference proteome</keyword>
<dbReference type="InterPro" id="IPR001818">
    <property type="entry name" value="Pept_M10_metallopeptidase"/>
</dbReference>
<evidence type="ECO:0000256" key="3">
    <source>
        <dbReference type="ARBA" id="ARBA00022801"/>
    </source>
</evidence>
<evidence type="ECO:0000256" key="5">
    <source>
        <dbReference type="SAM" id="SignalP"/>
    </source>
</evidence>
<feature type="chain" id="PRO_5021798773" evidence="5">
    <location>
        <begin position="29"/>
        <end position="495"/>
    </location>
</feature>
<feature type="signal peptide" evidence="5">
    <location>
        <begin position="1"/>
        <end position="28"/>
    </location>
</feature>
<dbReference type="AlphaFoldDB" id="A0A518KDF3"/>
<keyword evidence="4" id="KW-0862">Zinc</keyword>
<protein>
    <submittedName>
        <fullName evidence="8">Matrixin</fullName>
    </submittedName>
</protein>
<dbReference type="KEGG" id="bmei:Spa11_40550"/>
<dbReference type="InterPro" id="IPR007280">
    <property type="entry name" value="Peptidase_C_arc/bac"/>
</dbReference>
<organism evidence="8 9">
    <name type="scientific">Botrimarina mediterranea</name>
    <dbReference type="NCBI Taxonomy" id="2528022"/>
    <lineage>
        <taxon>Bacteria</taxon>
        <taxon>Pseudomonadati</taxon>
        <taxon>Planctomycetota</taxon>
        <taxon>Planctomycetia</taxon>
        <taxon>Pirellulales</taxon>
        <taxon>Lacipirellulaceae</taxon>
        <taxon>Botrimarina</taxon>
    </lineage>
</organism>
<dbReference type="SUPFAM" id="SSF63446">
    <property type="entry name" value="Type I dockerin domain"/>
    <property type="match status" value="1"/>
</dbReference>
<dbReference type="RefSeq" id="WP_197529530.1">
    <property type="nucleotide sequence ID" value="NZ_CP036349.1"/>
</dbReference>
<evidence type="ECO:0000256" key="1">
    <source>
        <dbReference type="ARBA" id="ARBA00022670"/>
    </source>
</evidence>
<evidence type="ECO:0000256" key="4">
    <source>
        <dbReference type="ARBA" id="ARBA00022833"/>
    </source>
</evidence>
<dbReference type="SUPFAM" id="SSF55486">
    <property type="entry name" value="Metalloproteases ('zincins'), catalytic domain"/>
    <property type="match status" value="1"/>
</dbReference>
<dbReference type="InterPro" id="IPR021190">
    <property type="entry name" value="Pept_M10A"/>
</dbReference>
<accession>A0A518KDF3</accession>
<dbReference type="Pfam" id="PF04151">
    <property type="entry name" value="PPC"/>
    <property type="match status" value="1"/>
</dbReference>
<gene>
    <name evidence="8" type="ORF">Spa11_40550</name>
</gene>
<evidence type="ECO:0000313" key="9">
    <source>
        <dbReference type="Proteomes" id="UP000316426"/>
    </source>
</evidence>
<proteinExistence type="predicted"/>
<dbReference type="Gene3D" id="3.40.390.10">
    <property type="entry name" value="Collagenase (Catalytic Domain)"/>
    <property type="match status" value="1"/>
</dbReference>